<reference evidence="6" key="1">
    <citation type="submission" date="2013-12" db="EMBL/GenBank/DDBJ databases">
        <authorList>
            <person name="Omoto C.K."/>
            <person name="Sibley D."/>
            <person name="Venepally P."/>
            <person name="Hadjithomas M."/>
            <person name="Karamycheva S."/>
            <person name="Brunk B."/>
            <person name="Roos D."/>
            <person name="Caler E."/>
            <person name="Lorenzi H."/>
        </authorList>
    </citation>
    <scope>NUCLEOTIDE SEQUENCE</scope>
</reference>
<dbReference type="EMBL" id="AFNH02001171">
    <property type="protein sequence ID" value="EZG43858.1"/>
    <property type="molecule type" value="Genomic_DNA"/>
</dbReference>
<sequence>MSDFVRVVVGCLAISACTEGLAYCLGARRPHIKELDESLKKNQAKLDDFLAQEKPNESAIRALKAQIQNQTTDLTKAMAPAQLVPTILNVMLLPYVMKHFRNQVLCTLPFEFFWPLSSFAKSGLENANPGEVSMSCFYFICMALCRAYSKKLFPQITVPSPFSQLTGEEGKKEEAAAVENKKDQ</sequence>
<gene>
    <name evidence="6" type="ORF">GNI_156980</name>
</gene>
<evidence type="ECO:0000256" key="2">
    <source>
        <dbReference type="ARBA" id="ARBA00022692"/>
    </source>
</evidence>
<keyword evidence="2" id="KW-0812">Transmembrane</keyword>
<evidence type="ECO:0000313" key="7">
    <source>
        <dbReference type="Proteomes" id="UP000019763"/>
    </source>
</evidence>
<protein>
    <submittedName>
        <fullName evidence="6">Integral membrane protein</fullName>
    </submittedName>
</protein>
<keyword evidence="3" id="KW-1133">Transmembrane helix</keyword>
<dbReference type="InterPro" id="IPR002809">
    <property type="entry name" value="EMC3/TMCO1"/>
</dbReference>
<dbReference type="GeneID" id="22915439"/>
<comment type="subcellular location">
    <subcellularLocation>
        <location evidence="1">Membrane</location>
        <topology evidence="1">Multi-pass membrane protein</topology>
    </subcellularLocation>
</comment>
<comment type="caution">
    <text evidence="6">The sequence shown here is derived from an EMBL/GenBank/DDBJ whole genome shotgun (WGS) entry which is preliminary data.</text>
</comment>
<dbReference type="AlphaFoldDB" id="A0A023AZF1"/>
<dbReference type="VEuPathDB" id="CryptoDB:GNI_156980"/>
<organism evidence="6 7">
    <name type="scientific">Gregarina niphandrodes</name>
    <name type="common">Septate eugregarine</name>
    <dbReference type="NCBI Taxonomy" id="110365"/>
    <lineage>
        <taxon>Eukaryota</taxon>
        <taxon>Sar</taxon>
        <taxon>Alveolata</taxon>
        <taxon>Apicomplexa</taxon>
        <taxon>Conoidasida</taxon>
        <taxon>Gregarinasina</taxon>
        <taxon>Eugregarinorida</taxon>
        <taxon>Gregarinidae</taxon>
        <taxon>Gregarina</taxon>
    </lineage>
</organism>
<evidence type="ECO:0000256" key="3">
    <source>
        <dbReference type="ARBA" id="ARBA00022989"/>
    </source>
</evidence>
<evidence type="ECO:0000313" key="6">
    <source>
        <dbReference type="EMBL" id="EZG43858.1"/>
    </source>
</evidence>
<dbReference type="GO" id="GO:0016020">
    <property type="term" value="C:membrane"/>
    <property type="evidence" value="ECO:0007669"/>
    <property type="project" value="UniProtKB-SubCell"/>
</dbReference>
<evidence type="ECO:0000256" key="5">
    <source>
        <dbReference type="SAM" id="MobiDB-lite"/>
    </source>
</evidence>
<accession>A0A023AZF1</accession>
<evidence type="ECO:0000256" key="4">
    <source>
        <dbReference type="ARBA" id="ARBA00023136"/>
    </source>
</evidence>
<dbReference type="Pfam" id="PF01956">
    <property type="entry name" value="EMC3_TMCO1"/>
    <property type="match status" value="1"/>
</dbReference>
<feature type="region of interest" description="Disordered" evidence="5">
    <location>
        <begin position="163"/>
        <end position="184"/>
    </location>
</feature>
<proteinExistence type="predicted"/>
<name>A0A023AZF1_GRENI</name>
<keyword evidence="7" id="KW-1185">Reference proteome</keyword>
<dbReference type="Proteomes" id="UP000019763">
    <property type="component" value="Unassembled WGS sequence"/>
</dbReference>
<dbReference type="PROSITE" id="PS51257">
    <property type="entry name" value="PROKAR_LIPOPROTEIN"/>
    <property type="match status" value="1"/>
</dbReference>
<dbReference type="RefSeq" id="XP_011132946.1">
    <property type="nucleotide sequence ID" value="XM_011134644.1"/>
</dbReference>
<keyword evidence="4" id="KW-0472">Membrane</keyword>
<feature type="compositionally biased region" description="Basic and acidic residues" evidence="5">
    <location>
        <begin position="168"/>
        <end position="184"/>
    </location>
</feature>
<evidence type="ECO:0000256" key="1">
    <source>
        <dbReference type="ARBA" id="ARBA00004141"/>
    </source>
</evidence>